<evidence type="ECO:0000313" key="2">
    <source>
        <dbReference type="Proteomes" id="UP000314294"/>
    </source>
</evidence>
<sequence length="79" mass="9349">MFHTKAQDLRFNEDRKLRIEKVKDIRPSGERRGCFIRKKNHGEQTTIGGIPESFRPVKMIAEIKRHRVAFMSPEQRSAR</sequence>
<dbReference type="AlphaFoldDB" id="A0A4Z2HAV8"/>
<accession>A0A4Z2HAV8</accession>
<evidence type="ECO:0000313" key="1">
    <source>
        <dbReference type="EMBL" id="TNN61922.1"/>
    </source>
</evidence>
<comment type="caution">
    <text evidence="1">The sequence shown here is derived from an EMBL/GenBank/DDBJ whole genome shotgun (WGS) entry which is preliminary data.</text>
</comment>
<organism evidence="1 2">
    <name type="scientific">Liparis tanakae</name>
    <name type="common">Tanaka's snailfish</name>
    <dbReference type="NCBI Taxonomy" id="230148"/>
    <lineage>
        <taxon>Eukaryota</taxon>
        <taxon>Metazoa</taxon>
        <taxon>Chordata</taxon>
        <taxon>Craniata</taxon>
        <taxon>Vertebrata</taxon>
        <taxon>Euteleostomi</taxon>
        <taxon>Actinopterygii</taxon>
        <taxon>Neopterygii</taxon>
        <taxon>Teleostei</taxon>
        <taxon>Neoteleostei</taxon>
        <taxon>Acanthomorphata</taxon>
        <taxon>Eupercaria</taxon>
        <taxon>Perciformes</taxon>
        <taxon>Cottioidei</taxon>
        <taxon>Cottales</taxon>
        <taxon>Liparidae</taxon>
        <taxon>Liparis</taxon>
    </lineage>
</organism>
<keyword evidence="2" id="KW-1185">Reference proteome</keyword>
<proteinExistence type="predicted"/>
<protein>
    <submittedName>
        <fullName evidence="1">Uncharacterized protein</fullName>
    </submittedName>
</protein>
<reference evidence="1 2" key="1">
    <citation type="submission" date="2019-03" db="EMBL/GenBank/DDBJ databases">
        <title>First draft genome of Liparis tanakae, snailfish: a comprehensive survey of snailfish specific genes.</title>
        <authorList>
            <person name="Kim W."/>
            <person name="Song I."/>
            <person name="Jeong J.-H."/>
            <person name="Kim D."/>
            <person name="Kim S."/>
            <person name="Ryu S."/>
            <person name="Song J.Y."/>
            <person name="Lee S.K."/>
        </authorList>
    </citation>
    <scope>NUCLEOTIDE SEQUENCE [LARGE SCALE GENOMIC DNA]</scope>
    <source>
        <tissue evidence="1">Muscle</tissue>
    </source>
</reference>
<gene>
    <name evidence="1" type="ORF">EYF80_027849</name>
</gene>
<dbReference type="Proteomes" id="UP000314294">
    <property type="component" value="Unassembled WGS sequence"/>
</dbReference>
<dbReference type="OrthoDB" id="341300at2759"/>
<name>A0A4Z2HAV8_9TELE</name>
<dbReference type="EMBL" id="SRLO01000305">
    <property type="protein sequence ID" value="TNN61922.1"/>
    <property type="molecule type" value="Genomic_DNA"/>
</dbReference>